<dbReference type="NCBIfam" id="NF002571">
    <property type="entry name" value="PRK02220.1"/>
    <property type="match status" value="1"/>
</dbReference>
<reference evidence="6 7" key="1">
    <citation type="submission" date="2018-08" db="EMBL/GenBank/DDBJ databases">
        <title>Lysinibacillus sp. YLB-03 draft genome sequence.</title>
        <authorList>
            <person name="Yu L."/>
        </authorList>
    </citation>
    <scope>NUCLEOTIDE SEQUENCE [LARGE SCALE GENOMIC DNA]</scope>
    <source>
        <strain evidence="6 7">YLB-03</strain>
    </source>
</reference>
<feature type="active site" description="Proton acceptor; via imino nitrogen" evidence="3">
    <location>
        <position position="2"/>
    </location>
</feature>
<comment type="caution">
    <text evidence="6">The sequence shown here is derived from an EMBL/GenBank/DDBJ whole genome shotgun (WGS) entry which is preliminary data.</text>
</comment>
<accession>A0A396SCU2</accession>
<dbReference type="GO" id="GO:0016853">
    <property type="term" value="F:isomerase activity"/>
    <property type="evidence" value="ECO:0007669"/>
    <property type="project" value="UniProtKB-UniRule"/>
</dbReference>
<evidence type="ECO:0000256" key="2">
    <source>
        <dbReference type="ARBA" id="ARBA00023235"/>
    </source>
</evidence>
<dbReference type="InterPro" id="IPR004370">
    <property type="entry name" value="4-OT-like_dom"/>
</dbReference>
<proteinExistence type="inferred from homology"/>
<name>A0A396SCU2_9BACL</name>
<evidence type="ECO:0000256" key="1">
    <source>
        <dbReference type="ARBA" id="ARBA00006723"/>
    </source>
</evidence>
<evidence type="ECO:0000256" key="4">
    <source>
        <dbReference type="RuleBase" id="RU362032"/>
    </source>
</evidence>
<evidence type="ECO:0000313" key="6">
    <source>
        <dbReference type="EMBL" id="RHW39473.1"/>
    </source>
</evidence>
<dbReference type="Proteomes" id="UP000265692">
    <property type="component" value="Unassembled WGS sequence"/>
</dbReference>
<dbReference type="Pfam" id="PF01361">
    <property type="entry name" value="Tautomerase"/>
    <property type="match status" value="1"/>
</dbReference>
<dbReference type="NCBIfam" id="TIGR00013">
    <property type="entry name" value="taut"/>
    <property type="match status" value="1"/>
</dbReference>
<comment type="similarity">
    <text evidence="1 4">Belongs to the 4-oxalocrotonate tautomerase family.</text>
</comment>
<dbReference type="PANTHER" id="PTHR35530">
    <property type="entry name" value="TAUTOMERASE-RELATED"/>
    <property type="match status" value="1"/>
</dbReference>
<dbReference type="AlphaFoldDB" id="A0A396SCU2"/>
<dbReference type="SUPFAM" id="SSF55331">
    <property type="entry name" value="Tautomerase/MIF"/>
    <property type="match status" value="1"/>
</dbReference>
<keyword evidence="7" id="KW-1185">Reference proteome</keyword>
<dbReference type="NCBIfam" id="NF002524">
    <property type="entry name" value="PRK01964.1"/>
    <property type="match status" value="1"/>
</dbReference>
<dbReference type="Gene3D" id="3.30.429.10">
    <property type="entry name" value="Macrophage Migration Inhibitory Factor"/>
    <property type="match status" value="1"/>
</dbReference>
<evidence type="ECO:0000256" key="3">
    <source>
        <dbReference type="PIRSR" id="PIRSR618191-1"/>
    </source>
</evidence>
<organism evidence="6 7">
    <name type="scientific">Ureibacillus yapensis</name>
    <dbReference type="NCBI Taxonomy" id="2304605"/>
    <lineage>
        <taxon>Bacteria</taxon>
        <taxon>Bacillati</taxon>
        <taxon>Bacillota</taxon>
        <taxon>Bacilli</taxon>
        <taxon>Bacillales</taxon>
        <taxon>Caryophanaceae</taxon>
        <taxon>Ureibacillus</taxon>
    </lineage>
</organism>
<dbReference type="EMBL" id="QWEI01000001">
    <property type="protein sequence ID" value="RHW39473.1"/>
    <property type="molecule type" value="Genomic_DNA"/>
</dbReference>
<dbReference type="OrthoDB" id="9804765at2"/>
<evidence type="ECO:0000259" key="5">
    <source>
        <dbReference type="Pfam" id="PF01361"/>
    </source>
</evidence>
<gene>
    <name evidence="6" type="ORF">D1B33_01110</name>
</gene>
<keyword evidence="2 4" id="KW-0413">Isomerase</keyword>
<feature type="domain" description="4-oxalocrotonate tautomerase-like" evidence="5">
    <location>
        <begin position="2"/>
        <end position="61"/>
    </location>
</feature>
<dbReference type="CDD" id="cd00491">
    <property type="entry name" value="4Oxalocrotonate_Tautomerase"/>
    <property type="match status" value="1"/>
</dbReference>
<dbReference type="PANTHER" id="PTHR35530:SF1">
    <property type="entry name" value="2-HYDROXYMUCONATE TAUTOMERASE"/>
    <property type="match status" value="1"/>
</dbReference>
<sequence>MPFLQVTMIEGRPAEKKEQLIAELTSTVNKVLDAPYENIRVCINEVPANHWGIAGQSVQKRSEEQGKV</sequence>
<dbReference type="InterPro" id="IPR018191">
    <property type="entry name" value="4-OT"/>
</dbReference>
<dbReference type="EC" id="5.3.2.-" evidence="4"/>
<dbReference type="InterPro" id="IPR014347">
    <property type="entry name" value="Tautomerase/MIF_sf"/>
</dbReference>
<evidence type="ECO:0000313" key="7">
    <source>
        <dbReference type="Proteomes" id="UP000265692"/>
    </source>
</evidence>
<protein>
    <recommendedName>
        <fullName evidence="4">Tautomerase</fullName>
        <ecNumber evidence="4">5.3.2.-</ecNumber>
    </recommendedName>
</protein>